<organism evidence="1 2">
    <name type="scientific">Glycine soja</name>
    <name type="common">Wild soybean</name>
    <dbReference type="NCBI Taxonomy" id="3848"/>
    <lineage>
        <taxon>Eukaryota</taxon>
        <taxon>Viridiplantae</taxon>
        <taxon>Streptophyta</taxon>
        <taxon>Embryophyta</taxon>
        <taxon>Tracheophyta</taxon>
        <taxon>Spermatophyta</taxon>
        <taxon>Magnoliopsida</taxon>
        <taxon>eudicotyledons</taxon>
        <taxon>Gunneridae</taxon>
        <taxon>Pentapetalae</taxon>
        <taxon>rosids</taxon>
        <taxon>fabids</taxon>
        <taxon>Fabales</taxon>
        <taxon>Fabaceae</taxon>
        <taxon>Papilionoideae</taxon>
        <taxon>50 kb inversion clade</taxon>
        <taxon>NPAAA clade</taxon>
        <taxon>indigoferoid/millettioid clade</taxon>
        <taxon>Phaseoleae</taxon>
        <taxon>Glycine</taxon>
        <taxon>Glycine subgen. Soja</taxon>
    </lineage>
</organism>
<dbReference type="PANTHER" id="PTHR33710">
    <property type="entry name" value="BNAC02G09200D PROTEIN"/>
    <property type="match status" value="1"/>
</dbReference>
<dbReference type="InterPro" id="IPR036691">
    <property type="entry name" value="Endo/exonu/phosph_ase_sf"/>
</dbReference>
<dbReference type="Proteomes" id="UP000289340">
    <property type="component" value="Chromosome 7"/>
</dbReference>
<name>A0A445JY22_GLYSO</name>
<dbReference type="SUPFAM" id="SSF56219">
    <property type="entry name" value="DNase I-like"/>
    <property type="match status" value="1"/>
</dbReference>
<dbReference type="PANTHER" id="PTHR33710:SF64">
    <property type="entry name" value="ENDONUCLEASE_EXONUCLEASE_PHOSPHATASE DOMAIN-CONTAINING PROTEIN"/>
    <property type="match status" value="1"/>
</dbReference>
<evidence type="ECO:0000313" key="2">
    <source>
        <dbReference type="Proteomes" id="UP000289340"/>
    </source>
</evidence>
<dbReference type="EMBL" id="QZWG01000007">
    <property type="protein sequence ID" value="RZC03396.1"/>
    <property type="molecule type" value="Genomic_DNA"/>
</dbReference>
<comment type="caution">
    <text evidence="1">The sequence shown here is derived from an EMBL/GenBank/DDBJ whole genome shotgun (WGS) entry which is preliminary data.</text>
</comment>
<proteinExistence type="predicted"/>
<dbReference type="Gene3D" id="3.30.40.10">
    <property type="entry name" value="Zinc/RING finger domain, C3HC4 (zinc finger)"/>
    <property type="match status" value="1"/>
</dbReference>
<dbReference type="Pfam" id="PF14570">
    <property type="entry name" value="zf-RING_4"/>
    <property type="match status" value="1"/>
</dbReference>
<dbReference type="Gene3D" id="3.60.10.10">
    <property type="entry name" value="Endonuclease/exonuclease/phosphatase"/>
    <property type="match status" value="1"/>
</dbReference>
<dbReference type="InterPro" id="IPR013083">
    <property type="entry name" value="Znf_RING/FYVE/PHD"/>
</dbReference>
<gene>
    <name evidence="1" type="ORF">D0Y65_018178</name>
</gene>
<dbReference type="AlphaFoldDB" id="A0A445JY22"/>
<keyword evidence="2" id="KW-1185">Reference proteome</keyword>
<dbReference type="SUPFAM" id="SSF57850">
    <property type="entry name" value="RING/U-box"/>
    <property type="match status" value="1"/>
</dbReference>
<evidence type="ECO:0000313" key="1">
    <source>
        <dbReference type="EMBL" id="RZC03396.1"/>
    </source>
</evidence>
<accession>A0A445JY22</accession>
<reference evidence="1 2" key="1">
    <citation type="submission" date="2018-09" db="EMBL/GenBank/DDBJ databases">
        <title>A high-quality reference genome of wild soybean provides a powerful tool to mine soybean genomes.</title>
        <authorList>
            <person name="Xie M."/>
            <person name="Chung C.Y.L."/>
            <person name="Li M.-W."/>
            <person name="Wong F.-L."/>
            <person name="Chan T.-F."/>
            <person name="Lam H.-M."/>
        </authorList>
    </citation>
    <scope>NUCLEOTIDE SEQUENCE [LARGE SCALE GENOMIC DNA]</scope>
    <source>
        <strain evidence="2">cv. W05</strain>
        <tissue evidence="1">Hypocotyl of etiolated seedlings</tissue>
    </source>
</reference>
<sequence length="299" mass="34308">MAGANGSSCAIPGCDSKVMSDELCADIFPCECHFKICRDCYINAVKTGGGICPGCKEPYQNTELDEVAIDNGHPLLLPPPSGMSKMERRLSMMKSTKSALVRSQTGDFDHNRWLFEQREPMAMAMLYGQRKDERTGSSQRSVGTYDSSSFNDWISDMEIQEIKSFGSRFTWCRPNGSVRSRLDRCLVLEHWLLKWPDSSHQVLHRDYSDHYPIILKTKLVDWGPKPFRVMDCWPKNKEYQRLVKEVWCGDQQLGWGSIVLKNKLRNLKSSLKQWSIENGDVNNNKIQQLIYLSSIFIYS</sequence>
<protein>
    <submittedName>
        <fullName evidence="1">Cellulose synthase-like protein D2</fullName>
    </submittedName>
</protein>